<dbReference type="Pfam" id="PF00560">
    <property type="entry name" value="LRR_1"/>
    <property type="match status" value="2"/>
</dbReference>
<dbReference type="InterPro" id="IPR001611">
    <property type="entry name" value="Leu-rich_rpt"/>
</dbReference>
<dbReference type="FunFam" id="3.80.10.10:FF:000221">
    <property type="entry name" value="Leucine-rich repeat receptor-like protein kinase PXL1"/>
    <property type="match status" value="1"/>
</dbReference>
<name>A0A9K3LQ15_9STRA</name>
<keyword evidence="1" id="KW-0472">Membrane</keyword>
<sequence length="501" mass="55354">MINNDQMNDLQLEDVEDYSADYPPVGFPNASENMAPMASSDDNMKGHKSPKYRRAAFIALARNNKWSFAVLGVVVIVLIGVLAAAAGKGGTQTQTANAEDSLPGVPPTVYDVASVDQNVLTVLKSSIESVYDRHSMDKSVLQEDAGLTPQRKALTWMATDRNVNTEEHTEKLQRYVLAVLFYSTNMVANDHVETPRAWLNADRWMTTAHSCDWTGIVCNKDKVIVSIDLERNRLTGRLPLELEIIGTFLESLDFTSNAIAMSGSDFNVFRKLPALKTLLMDDNYLYHDQGLPQQMHHLTNLEKLRLSYNLFEGRLGVGENPVIGSMTKLTHLEIESNFLTGTMPTAIGNLDQLVYLYMRRNNMNFNLNFLKSGKMANLFAMWLDDNTITGTIPTEIGLCTGLASLSLTNATLTGPIPSEIGNLVELRRLWLYNNQLTGEIPTALSKLSRLEVVELHGNKLTGPMPGGVCSAIQGSDYEYKSLTSDCTSKVSCPTGCCTQCF</sequence>
<comment type="caution">
    <text evidence="2">The sequence shown here is derived from an EMBL/GenBank/DDBJ whole genome shotgun (WGS) entry which is preliminary data.</text>
</comment>
<dbReference type="OrthoDB" id="1394818at2759"/>
<proteinExistence type="predicted"/>
<dbReference type="AlphaFoldDB" id="A0A9K3LQ15"/>
<gene>
    <name evidence="2" type="ORF">IV203_038024</name>
</gene>
<reference evidence="2" key="2">
    <citation type="submission" date="2021-04" db="EMBL/GenBank/DDBJ databases">
        <authorList>
            <person name="Podell S."/>
        </authorList>
    </citation>
    <scope>NUCLEOTIDE SEQUENCE</scope>
    <source>
        <strain evidence="2">Hildebrandi</strain>
    </source>
</reference>
<dbReference type="InterPro" id="IPR052592">
    <property type="entry name" value="LRR-RLK"/>
</dbReference>
<feature type="transmembrane region" description="Helical" evidence="1">
    <location>
        <begin position="66"/>
        <end position="87"/>
    </location>
</feature>
<dbReference type="Proteomes" id="UP000693970">
    <property type="component" value="Unassembled WGS sequence"/>
</dbReference>
<evidence type="ECO:0000313" key="2">
    <source>
        <dbReference type="EMBL" id="KAG7364821.1"/>
    </source>
</evidence>
<keyword evidence="1" id="KW-0812">Transmembrane</keyword>
<keyword evidence="1" id="KW-1133">Transmembrane helix</keyword>
<dbReference type="PANTHER" id="PTHR48054">
    <property type="entry name" value="RECEPTOR KINASE-LIKE PROTEIN XA21"/>
    <property type="match status" value="1"/>
</dbReference>
<protein>
    <submittedName>
        <fullName evidence="2">RHS repeat-associated core domain containing protein</fullName>
    </submittedName>
</protein>
<reference evidence="2" key="1">
    <citation type="journal article" date="2021" name="Sci. Rep.">
        <title>Diploid genomic architecture of Nitzschia inconspicua, an elite biomass production diatom.</title>
        <authorList>
            <person name="Oliver A."/>
            <person name="Podell S."/>
            <person name="Pinowska A."/>
            <person name="Traller J.C."/>
            <person name="Smith S.R."/>
            <person name="McClure R."/>
            <person name="Beliaev A."/>
            <person name="Bohutskyi P."/>
            <person name="Hill E.A."/>
            <person name="Rabines A."/>
            <person name="Zheng H."/>
            <person name="Allen L.Z."/>
            <person name="Kuo A."/>
            <person name="Grigoriev I.V."/>
            <person name="Allen A.E."/>
            <person name="Hazlebeck D."/>
            <person name="Allen E.E."/>
        </authorList>
    </citation>
    <scope>NUCLEOTIDE SEQUENCE</scope>
    <source>
        <strain evidence="2">Hildebrandi</strain>
    </source>
</reference>
<accession>A0A9K3LQ15</accession>
<evidence type="ECO:0000313" key="3">
    <source>
        <dbReference type="Proteomes" id="UP000693970"/>
    </source>
</evidence>
<keyword evidence="3" id="KW-1185">Reference proteome</keyword>
<evidence type="ECO:0000256" key="1">
    <source>
        <dbReference type="SAM" id="Phobius"/>
    </source>
</evidence>
<organism evidence="2 3">
    <name type="scientific">Nitzschia inconspicua</name>
    <dbReference type="NCBI Taxonomy" id="303405"/>
    <lineage>
        <taxon>Eukaryota</taxon>
        <taxon>Sar</taxon>
        <taxon>Stramenopiles</taxon>
        <taxon>Ochrophyta</taxon>
        <taxon>Bacillariophyta</taxon>
        <taxon>Bacillariophyceae</taxon>
        <taxon>Bacillariophycidae</taxon>
        <taxon>Bacillariales</taxon>
        <taxon>Bacillariaceae</taxon>
        <taxon>Nitzschia</taxon>
    </lineage>
</organism>
<dbReference type="PANTHER" id="PTHR48054:SF47">
    <property type="entry name" value="OS06G0179800 PROTEIN"/>
    <property type="match status" value="1"/>
</dbReference>
<dbReference type="EMBL" id="JAGRRH010000009">
    <property type="protein sequence ID" value="KAG7364821.1"/>
    <property type="molecule type" value="Genomic_DNA"/>
</dbReference>